<feature type="domain" description="DUF4488" evidence="2">
    <location>
        <begin position="39"/>
        <end position="114"/>
    </location>
</feature>
<dbReference type="InterPro" id="IPR027991">
    <property type="entry name" value="DUF4488"/>
</dbReference>
<dbReference type="Proteomes" id="UP001199816">
    <property type="component" value="Unassembled WGS sequence"/>
</dbReference>
<name>A0ABS8PU95_9BACT</name>
<keyword evidence="1" id="KW-0732">Signal</keyword>
<reference evidence="3 4" key="1">
    <citation type="submission" date="2021-11" db="EMBL/GenBank/DDBJ databases">
        <title>Genomic of Niabella pedocola.</title>
        <authorList>
            <person name="Wu T."/>
        </authorList>
    </citation>
    <scope>NUCLEOTIDE SEQUENCE [LARGE SCALE GENOMIC DNA]</scope>
    <source>
        <strain evidence="3 4">JCM 31011</strain>
    </source>
</reference>
<feature type="chain" id="PRO_5047488884" evidence="1">
    <location>
        <begin position="25"/>
        <end position="129"/>
    </location>
</feature>
<evidence type="ECO:0000256" key="1">
    <source>
        <dbReference type="SAM" id="SignalP"/>
    </source>
</evidence>
<gene>
    <name evidence="3" type="ORF">LQ567_17755</name>
</gene>
<dbReference type="Gene3D" id="2.40.128.490">
    <property type="entry name" value="Uncharacterised protein PF14869, DUF4488"/>
    <property type="match status" value="1"/>
</dbReference>
<dbReference type="EMBL" id="JAJNEC010000005">
    <property type="protein sequence ID" value="MCD2424631.1"/>
    <property type="molecule type" value="Genomic_DNA"/>
</dbReference>
<protein>
    <submittedName>
        <fullName evidence="3">DUF4488 domain-containing protein</fullName>
    </submittedName>
</protein>
<evidence type="ECO:0000313" key="3">
    <source>
        <dbReference type="EMBL" id="MCD2424631.1"/>
    </source>
</evidence>
<dbReference type="Pfam" id="PF14869">
    <property type="entry name" value="DUF4488"/>
    <property type="match status" value="1"/>
</dbReference>
<organism evidence="3 4">
    <name type="scientific">Niabella pedocola</name>
    <dbReference type="NCBI Taxonomy" id="1752077"/>
    <lineage>
        <taxon>Bacteria</taxon>
        <taxon>Pseudomonadati</taxon>
        <taxon>Bacteroidota</taxon>
        <taxon>Chitinophagia</taxon>
        <taxon>Chitinophagales</taxon>
        <taxon>Chitinophagaceae</taxon>
        <taxon>Niabella</taxon>
    </lineage>
</organism>
<evidence type="ECO:0000313" key="4">
    <source>
        <dbReference type="Proteomes" id="UP001199816"/>
    </source>
</evidence>
<proteinExistence type="predicted"/>
<feature type="signal peptide" evidence="1">
    <location>
        <begin position="1"/>
        <end position="24"/>
    </location>
</feature>
<comment type="caution">
    <text evidence="3">The sequence shown here is derived from an EMBL/GenBank/DDBJ whole genome shotgun (WGS) entry which is preliminary data.</text>
</comment>
<evidence type="ECO:0000259" key="2">
    <source>
        <dbReference type="Pfam" id="PF14869"/>
    </source>
</evidence>
<sequence>MRKRFFWIPAFALLMALSPAPQNRLTGIWELQMDGASTGLLKMYNADGSTTNIGLADEGFGISMEGTFVLQSDGSYLEKTVRSSFPEQVGAEKLVQFKLTGDSLLHLSYKVAGETFTEDYKKLKLIRGQ</sequence>
<keyword evidence="4" id="KW-1185">Reference proteome</keyword>
<accession>A0ABS8PU95</accession>
<dbReference type="RefSeq" id="WP_231006843.1">
    <property type="nucleotide sequence ID" value="NZ_JAJNEC010000005.1"/>
</dbReference>